<name>A0A0A2MVK7_9FLAO</name>
<feature type="signal peptide" evidence="2">
    <location>
        <begin position="1"/>
        <end position="20"/>
    </location>
</feature>
<dbReference type="NCBIfam" id="TIGR04183">
    <property type="entry name" value="Por_Secre_tail"/>
    <property type="match status" value="1"/>
</dbReference>
<dbReference type="InterPro" id="IPR036116">
    <property type="entry name" value="FN3_sf"/>
</dbReference>
<dbReference type="SUPFAM" id="SSF49265">
    <property type="entry name" value="Fibronectin type III"/>
    <property type="match status" value="1"/>
</dbReference>
<dbReference type="InterPro" id="IPR045474">
    <property type="entry name" value="GEVED"/>
</dbReference>
<dbReference type="AlphaFoldDB" id="A0A0A2MVK7"/>
<dbReference type="Pfam" id="PF02368">
    <property type="entry name" value="Big_2"/>
    <property type="match status" value="1"/>
</dbReference>
<dbReference type="SUPFAM" id="SSF49373">
    <property type="entry name" value="Invasin/intimin cell-adhesion fragments"/>
    <property type="match status" value="1"/>
</dbReference>
<evidence type="ECO:0000256" key="2">
    <source>
        <dbReference type="SAM" id="SignalP"/>
    </source>
</evidence>
<dbReference type="PROSITE" id="PS50853">
    <property type="entry name" value="FN3"/>
    <property type="match status" value="1"/>
</dbReference>
<organism evidence="4 5">
    <name type="scientific">Flavobacterium subsaxonicum WB 4.1-42 = DSM 21790</name>
    <dbReference type="NCBI Taxonomy" id="1121898"/>
    <lineage>
        <taxon>Bacteria</taxon>
        <taxon>Pseudomonadati</taxon>
        <taxon>Bacteroidota</taxon>
        <taxon>Flavobacteriia</taxon>
        <taxon>Flavobacteriales</taxon>
        <taxon>Flavobacteriaceae</taxon>
        <taxon>Flavobacterium</taxon>
    </lineage>
</organism>
<feature type="chain" id="PRO_5001991986" description="Fibronectin type-III domain-containing protein" evidence="2">
    <location>
        <begin position="21"/>
        <end position="646"/>
    </location>
</feature>
<dbReference type="InterPro" id="IPR003343">
    <property type="entry name" value="Big_2"/>
</dbReference>
<feature type="domain" description="Fibronectin type-III" evidence="3">
    <location>
        <begin position="25"/>
        <end position="115"/>
    </location>
</feature>
<dbReference type="InterPro" id="IPR003961">
    <property type="entry name" value="FN3_dom"/>
</dbReference>
<dbReference type="Proteomes" id="UP000030111">
    <property type="component" value="Unassembled WGS sequence"/>
</dbReference>
<evidence type="ECO:0000259" key="3">
    <source>
        <dbReference type="PROSITE" id="PS50853"/>
    </source>
</evidence>
<evidence type="ECO:0000313" key="4">
    <source>
        <dbReference type="EMBL" id="KGO92245.1"/>
    </source>
</evidence>
<dbReference type="InterPro" id="IPR013783">
    <property type="entry name" value="Ig-like_fold"/>
</dbReference>
<dbReference type="Pfam" id="PF20009">
    <property type="entry name" value="GEVED"/>
    <property type="match status" value="1"/>
</dbReference>
<dbReference type="Gene3D" id="2.60.40.10">
    <property type="entry name" value="Immunoglobulins"/>
    <property type="match status" value="1"/>
</dbReference>
<protein>
    <recommendedName>
        <fullName evidence="3">Fibronectin type-III domain-containing protein</fullName>
    </recommendedName>
</protein>
<comment type="caution">
    <text evidence="4">The sequence shown here is derived from an EMBL/GenBank/DDBJ whole genome shotgun (WGS) entry which is preliminary data.</text>
</comment>
<reference evidence="4 5" key="1">
    <citation type="submission" date="2013-09" db="EMBL/GenBank/DDBJ databases">
        <authorList>
            <person name="Zeng Z."/>
            <person name="Chen C."/>
        </authorList>
    </citation>
    <scope>NUCLEOTIDE SEQUENCE [LARGE SCALE GENOMIC DNA]</scope>
    <source>
        <strain evidence="4 5">WB 4.1-42</strain>
    </source>
</reference>
<dbReference type="STRING" id="1121898.GCA_000422725_02870"/>
<dbReference type="eggNOG" id="COG3227">
    <property type="taxonomic scope" value="Bacteria"/>
</dbReference>
<dbReference type="InterPro" id="IPR008964">
    <property type="entry name" value="Invasin/intimin_cell_adhesion"/>
</dbReference>
<gene>
    <name evidence="4" type="ORF">Q766_13890</name>
</gene>
<accession>A0A0A2MVK7</accession>
<dbReference type="InterPro" id="IPR026444">
    <property type="entry name" value="Secre_tail"/>
</dbReference>
<sequence>MSTAKVVAVLFMLALTPAHAQDCAAPQSLSVLSNGMAYGSFTWTAPTTAPANGYAWQIKITGTNTPLQQGTVQTNNLLVLNLTADTDYTLTVQSLCGTDNTSEWASQNFTTLPAASPYTIQIGVGTGQDLSLYGPIMYSMVTTRKGSVANMLYSAAELQETAIPVGATITGVAFNKVSNATSEGFAPVRLRLLAMNSTNVAPLSMETTLADVEASHTEVYDNSELTLSAAQGWIDFDFNEPVEYTGNGLEIASVFYHSNYPAAQFSSFVAWQFTPGYKDYMTGAWPLPTIDMEATETIILSHNSGSGQFKDRPNIKIHYEVSNVVESVTVATVANVEPIITENQGSLDLTAAVLPENISQLVIWEIVSGSEFATIDQNGQVAAFANGTVVIRATSAENGTIYDEITVTISNQHPCEVSFPGNVEPITQVIFGGLNNQSLATVGTTTPALENFTTLIANIALSETLPITVKGNTNGNFTHHITAYADWNRNNSFDDEGESFEIGTITNSTGLDAIAATGSITAPADALLGTTRLRIIKKFNSPAPSCNTVGYGQAEDYTINITEESTADVKDFYKNGMVLYPNPATDGITVAPANAVIALEVYNSLGQLVQSTNGNTANLSALGNGIYMVKANLINGTSKTFKVVKQ</sequence>
<keyword evidence="5" id="KW-1185">Reference proteome</keyword>
<proteinExistence type="predicted"/>
<dbReference type="Pfam" id="PF18962">
    <property type="entry name" value="Por_Secre_tail"/>
    <property type="match status" value="1"/>
</dbReference>
<evidence type="ECO:0000313" key="5">
    <source>
        <dbReference type="Proteomes" id="UP000030111"/>
    </source>
</evidence>
<dbReference type="Gene3D" id="2.60.40.1080">
    <property type="match status" value="1"/>
</dbReference>
<evidence type="ECO:0000256" key="1">
    <source>
        <dbReference type="ARBA" id="ARBA00022729"/>
    </source>
</evidence>
<keyword evidence="1 2" id="KW-0732">Signal</keyword>
<dbReference type="EMBL" id="JRLY01000011">
    <property type="protein sequence ID" value="KGO92245.1"/>
    <property type="molecule type" value="Genomic_DNA"/>
</dbReference>